<evidence type="ECO:0000256" key="9">
    <source>
        <dbReference type="ARBA" id="ARBA00049401"/>
    </source>
</evidence>
<dbReference type="InterPro" id="IPR004136">
    <property type="entry name" value="NMO"/>
</dbReference>
<evidence type="ECO:0000256" key="5">
    <source>
        <dbReference type="ARBA" id="ARBA00022643"/>
    </source>
</evidence>
<keyword evidence="5" id="KW-0288">FMN</keyword>
<dbReference type="AlphaFoldDB" id="A0A0G3H4E7"/>
<sequence>MKIPTVLVAPMAGGPSSPELVSAAARAGSLGFLAPGGGPASTLVGWMSQVEGDYGVNLFAKQKPFDSLIDVRRVAAELAPGEPLPEVDYSNEWDAKFAAILAAEHPPVVVSSTFGPFAPEEIDALHERDIAAWITVTTPEDAVTAAEVGADALVVQGPDAGGHRSTWTVEEEPDSRPLEELIRAVAERTHLPIVAAGGVRGKGDVDKLVQLPHVVAVSCGSAFLLADEAGTSPANRELLAAGGQSVASRAFSGRVARGLATDFSRTHEDMPAIYPYLSPLVSGLRKADPVGNAYCLVGTDVAKLSGGSVAEILRRLGPHQGVVY</sequence>
<evidence type="ECO:0000256" key="4">
    <source>
        <dbReference type="ARBA" id="ARBA00022630"/>
    </source>
</evidence>
<dbReference type="PATRIC" id="fig|136857.5.peg.816"/>
<dbReference type="SUPFAM" id="SSF51412">
    <property type="entry name" value="Inosine monophosphate dehydrogenase (IMPDH)"/>
    <property type="match status" value="1"/>
</dbReference>
<comment type="catalytic activity">
    <reaction evidence="9">
        <text>3 propionate 3-nitronate + 3 O2 + H2O = 3 3-oxopropanoate + 2 nitrate + nitrite + H2O2 + 3 H(+)</text>
        <dbReference type="Rhea" id="RHEA:57332"/>
        <dbReference type="ChEBI" id="CHEBI:15377"/>
        <dbReference type="ChEBI" id="CHEBI:15378"/>
        <dbReference type="ChEBI" id="CHEBI:15379"/>
        <dbReference type="ChEBI" id="CHEBI:16240"/>
        <dbReference type="ChEBI" id="CHEBI:16301"/>
        <dbReference type="ChEBI" id="CHEBI:17632"/>
        <dbReference type="ChEBI" id="CHEBI:33190"/>
        <dbReference type="ChEBI" id="CHEBI:136067"/>
    </reaction>
</comment>
<dbReference type="GO" id="GO:0009636">
    <property type="term" value="P:response to toxic substance"/>
    <property type="evidence" value="ECO:0007669"/>
    <property type="project" value="UniProtKB-KW"/>
</dbReference>
<evidence type="ECO:0000256" key="2">
    <source>
        <dbReference type="ARBA" id="ARBA00009881"/>
    </source>
</evidence>
<keyword evidence="4" id="KW-0285">Flavoprotein</keyword>
<dbReference type="EMBL" id="CP011545">
    <property type="protein sequence ID" value="AKK08274.1"/>
    <property type="molecule type" value="Genomic_DNA"/>
</dbReference>
<reference evidence="11" key="2">
    <citation type="submission" date="2015-05" db="EMBL/GenBank/DDBJ databases">
        <title>Complete genome sequence of Corynebacterium testudinoris DSM 44614, recovered from necrotic lesions in the mouth of a tortoise.</title>
        <authorList>
            <person name="Ruckert C."/>
            <person name="Albersmeier A."/>
            <person name="Winkler A."/>
            <person name="Tauch A."/>
        </authorList>
    </citation>
    <scope>NUCLEOTIDE SEQUENCE [LARGE SCALE GENOMIC DNA]</scope>
    <source>
        <strain evidence="11">DSM 44614</strain>
    </source>
</reference>
<evidence type="ECO:0000256" key="8">
    <source>
        <dbReference type="ARBA" id="ARBA00031155"/>
    </source>
</evidence>
<evidence type="ECO:0000256" key="6">
    <source>
        <dbReference type="ARBA" id="ARBA00023002"/>
    </source>
</evidence>
<dbReference type="CDD" id="cd04730">
    <property type="entry name" value="NPD_like"/>
    <property type="match status" value="1"/>
</dbReference>
<dbReference type="InterPro" id="IPR013785">
    <property type="entry name" value="Aldolase_TIM"/>
</dbReference>
<evidence type="ECO:0000256" key="7">
    <source>
        <dbReference type="ARBA" id="ARBA00023033"/>
    </source>
</evidence>
<keyword evidence="11" id="KW-1185">Reference proteome</keyword>
<dbReference type="Gene3D" id="3.20.20.70">
    <property type="entry name" value="Aldolase class I"/>
    <property type="match status" value="1"/>
</dbReference>
<accession>A0A0G3H4E7</accession>
<evidence type="ECO:0000256" key="1">
    <source>
        <dbReference type="ARBA" id="ARBA00001917"/>
    </source>
</evidence>
<dbReference type="Proteomes" id="UP000035540">
    <property type="component" value="Chromosome"/>
</dbReference>
<dbReference type="PANTHER" id="PTHR42747">
    <property type="entry name" value="NITRONATE MONOOXYGENASE-RELATED"/>
    <property type="match status" value="1"/>
</dbReference>
<keyword evidence="3" id="KW-0216">Detoxification</keyword>
<keyword evidence="10" id="KW-0223">Dioxygenase</keyword>
<dbReference type="KEGG" id="cted:CTEST_04125"/>
<proteinExistence type="inferred from homology"/>
<reference evidence="10 11" key="1">
    <citation type="journal article" date="2015" name="Genome Announc.">
        <title>Complete Genome Sequence of the Type Strain Corynebacterium testudinoris DSM 44614, Recovered from Necrotic Lesions in the Mouth of a Tortoise.</title>
        <authorList>
            <person name="Ruckert C."/>
            <person name="Kriete M."/>
            <person name="Jaenicke S."/>
            <person name="Winkler A."/>
            <person name="Tauch A."/>
        </authorList>
    </citation>
    <scope>NUCLEOTIDE SEQUENCE [LARGE SCALE GENOMIC DNA]</scope>
    <source>
        <strain evidence="10 11">DSM 44614</strain>
    </source>
</reference>
<dbReference type="Pfam" id="PF03060">
    <property type="entry name" value="NMO"/>
    <property type="match status" value="1"/>
</dbReference>
<evidence type="ECO:0000256" key="3">
    <source>
        <dbReference type="ARBA" id="ARBA00022575"/>
    </source>
</evidence>
<protein>
    <recommendedName>
        <fullName evidence="8">Propionate 3-nitronate monooxygenase</fullName>
    </recommendedName>
</protein>
<dbReference type="PANTHER" id="PTHR42747:SF3">
    <property type="entry name" value="NITRONATE MONOOXYGENASE-RELATED"/>
    <property type="match status" value="1"/>
</dbReference>
<keyword evidence="7" id="KW-0503">Monooxygenase</keyword>
<dbReference type="GO" id="GO:0051213">
    <property type="term" value="F:dioxygenase activity"/>
    <property type="evidence" value="ECO:0007669"/>
    <property type="project" value="UniProtKB-KW"/>
</dbReference>
<dbReference type="RefSeq" id="WP_047252658.1">
    <property type="nucleotide sequence ID" value="NZ_CP011545.1"/>
</dbReference>
<keyword evidence="6 10" id="KW-0560">Oxidoreductase</keyword>
<dbReference type="STRING" id="136857.CTEST_04125"/>
<comment type="cofactor">
    <cofactor evidence="1">
        <name>FMN</name>
        <dbReference type="ChEBI" id="CHEBI:58210"/>
    </cofactor>
</comment>
<comment type="similarity">
    <text evidence="2">Belongs to the nitronate monooxygenase family. NMO class I subfamily.</text>
</comment>
<organism evidence="10 11">
    <name type="scientific">Corynebacterium testudinoris</name>
    <dbReference type="NCBI Taxonomy" id="136857"/>
    <lineage>
        <taxon>Bacteria</taxon>
        <taxon>Bacillati</taxon>
        <taxon>Actinomycetota</taxon>
        <taxon>Actinomycetes</taxon>
        <taxon>Mycobacteriales</taxon>
        <taxon>Corynebacteriaceae</taxon>
        <taxon>Corynebacterium</taxon>
    </lineage>
</organism>
<name>A0A0G3H4E7_9CORY</name>
<evidence type="ECO:0000313" key="10">
    <source>
        <dbReference type="EMBL" id="AKK08274.1"/>
    </source>
</evidence>
<evidence type="ECO:0000313" key="11">
    <source>
        <dbReference type="Proteomes" id="UP000035540"/>
    </source>
</evidence>
<gene>
    <name evidence="10" type="ORF">CTEST_04125</name>
</gene>
<dbReference type="GO" id="GO:0018580">
    <property type="term" value="F:nitronate monooxygenase activity"/>
    <property type="evidence" value="ECO:0007669"/>
    <property type="project" value="InterPro"/>
</dbReference>
<dbReference type="OrthoDB" id="9778912at2"/>